<dbReference type="PRINTS" id="PR00837">
    <property type="entry name" value="V5TPXLIKE"/>
</dbReference>
<dbReference type="InterPro" id="IPR014044">
    <property type="entry name" value="CAP_dom"/>
</dbReference>
<dbReference type="STRING" id="747725.A0A168PGS6"/>
<sequence>MFSSSSLFRFIALIGLIAIEAVLAAPSAPSASTVKTQALAAHNNYRTSHHVPELKWSNKLAEHAKNVSSSCVYQLNRMEGTGQNIAYGYSSMKAAIDAWYKQSAYYKYGESQPSDGKSTNSFTQVVWKGTTEVGCAATYCPNLRDSIFYVCDYSPPGNIRGKYAENVFQP</sequence>
<dbReference type="VEuPathDB" id="FungiDB:MUCCIDRAFT_104655"/>
<dbReference type="PANTHER" id="PTHR10334">
    <property type="entry name" value="CYSTEINE-RICH SECRETORY PROTEIN-RELATED"/>
    <property type="match status" value="1"/>
</dbReference>
<reference evidence="3 4" key="1">
    <citation type="submission" date="2015-06" db="EMBL/GenBank/DDBJ databases">
        <title>Expansion of signal transduction pathways in fungi by whole-genome duplication.</title>
        <authorList>
            <consortium name="DOE Joint Genome Institute"/>
            <person name="Corrochano L.M."/>
            <person name="Kuo A."/>
            <person name="Marcet-Houben M."/>
            <person name="Polaino S."/>
            <person name="Salamov A."/>
            <person name="Villalobos J.M."/>
            <person name="Alvarez M.I."/>
            <person name="Avalos J."/>
            <person name="Benito E.P."/>
            <person name="Benoit I."/>
            <person name="Burger G."/>
            <person name="Camino L.P."/>
            <person name="Canovas D."/>
            <person name="Cerda-Olmedo E."/>
            <person name="Cheng J.-F."/>
            <person name="Dominguez A."/>
            <person name="Elias M."/>
            <person name="Eslava A.P."/>
            <person name="Glaser F."/>
            <person name="Grimwood J."/>
            <person name="Gutierrez G."/>
            <person name="Heitman J."/>
            <person name="Henrissat B."/>
            <person name="Iturriaga E.A."/>
            <person name="Lang B.F."/>
            <person name="Lavin J.L."/>
            <person name="Lee S."/>
            <person name="Li W."/>
            <person name="Lindquist E."/>
            <person name="Lopez-Garcia S."/>
            <person name="Luque E.M."/>
            <person name="Marcos A.T."/>
            <person name="Martin J."/>
            <person name="Mccluskey K."/>
            <person name="Medina H.R."/>
            <person name="Miralles-Duran A."/>
            <person name="Miyazaki A."/>
            <person name="Munoz-Torres E."/>
            <person name="Oguiza J.A."/>
            <person name="Ohm R."/>
            <person name="Olmedo M."/>
            <person name="Orejas M."/>
            <person name="Ortiz-Castellanos L."/>
            <person name="Pisabarro A.G."/>
            <person name="Rodriguez-Romero J."/>
            <person name="Ruiz-Herrera J."/>
            <person name="Ruiz-Vazquez R."/>
            <person name="Sanz C."/>
            <person name="Schackwitz W."/>
            <person name="Schmutz J."/>
            <person name="Shahriari M."/>
            <person name="Shelest E."/>
            <person name="Silva-Franco F."/>
            <person name="Soanes D."/>
            <person name="Syed K."/>
            <person name="Tagua V.G."/>
            <person name="Talbot N.J."/>
            <person name="Thon M."/>
            <person name="De Vries R.P."/>
            <person name="Wiebenga A."/>
            <person name="Yadav J.S."/>
            <person name="Braun E.L."/>
            <person name="Baker S."/>
            <person name="Garre V."/>
            <person name="Horwitz B."/>
            <person name="Torres-Martinez S."/>
            <person name="Idnurm A."/>
            <person name="Herrera-Estrella A."/>
            <person name="Gabaldon T."/>
            <person name="Grigoriev I.V."/>
        </authorList>
    </citation>
    <scope>NUCLEOTIDE SEQUENCE [LARGE SCALE GENOMIC DNA]</scope>
    <source>
        <strain evidence="3 4">CBS 277.49</strain>
    </source>
</reference>
<dbReference type="Gene3D" id="3.40.33.10">
    <property type="entry name" value="CAP"/>
    <property type="match status" value="1"/>
</dbReference>
<keyword evidence="1" id="KW-0732">Signal</keyword>
<dbReference type="OrthoDB" id="337038at2759"/>
<comment type="caution">
    <text evidence="3">The sequence shown here is derived from an EMBL/GenBank/DDBJ whole genome shotgun (WGS) entry which is preliminary data.</text>
</comment>
<dbReference type="EMBL" id="AMYB01000001">
    <property type="protein sequence ID" value="OAD07713.1"/>
    <property type="molecule type" value="Genomic_DNA"/>
</dbReference>
<evidence type="ECO:0000259" key="2">
    <source>
        <dbReference type="SMART" id="SM00198"/>
    </source>
</evidence>
<dbReference type="Pfam" id="PF00188">
    <property type="entry name" value="CAP"/>
    <property type="match status" value="1"/>
</dbReference>
<name>A0A168PGS6_MUCCL</name>
<dbReference type="InterPro" id="IPR035940">
    <property type="entry name" value="CAP_sf"/>
</dbReference>
<feature type="signal peptide" evidence="1">
    <location>
        <begin position="1"/>
        <end position="24"/>
    </location>
</feature>
<keyword evidence="4" id="KW-1185">Reference proteome</keyword>
<dbReference type="AlphaFoldDB" id="A0A168PGS6"/>
<dbReference type="SMART" id="SM00198">
    <property type="entry name" value="SCP"/>
    <property type="match status" value="1"/>
</dbReference>
<dbReference type="SUPFAM" id="SSF55797">
    <property type="entry name" value="PR-1-like"/>
    <property type="match status" value="1"/>
</dbReference>
<accession>A0A168PGS6</accession>
<evidence type="ECO:0000256" key="1">
    <source>
        <dbReference type="SAM" id="SignalP"/>
    </source>
</evidence>
<protein>
    <recommendedName>
        <fullName evidence="2">SCP domain-containing protein</fullName>
    </recommendedName>
</protein>
<dbReference type="InterPro" id="IPR001283">
    <property type="entry name" value="CRISP-related"/>
</dbReference>
<organism evidence="3 4">
    <name type="scientific">Mucor lusitanicus CBS 277.49</name>
    <dbReference type="NCBI Taxonomy" id="747725"/>
    <lineage>
        <taxon>Eukaryota</taxon>
        <taxon>Fungi</taxon>
        <taxon>Fungi incertae sedis</taxon>
        <taxon>Mucoromycota</taxon>
        <taxon>Mucoromycotina</taxon>
        <taxon>Mucoromycetes</taxon>
        <taxon>Mucorales</taxon>
        <taxon>Mucorineae</taxon>
        <taxon>Mucoraceae</taxon>
        <taxon>Mucor</taxon>
    </lineage>
</organism>
<dbReference type="Proteomes" id="UP000077051">
    <property type="component" value="Unassembled WGS sequence"/>
</dbReference>
<feature type="chain" id="PRO_5007899641" description="SCP domain-containing protein" evidence="1">
    <location>
        <begin position="25"/>
        <end position="170"/>
    </location>
</feature>
<evidence type="ECO:0000313" key="4">
    <source>
        <dbReference type="Proteomes" id="UP000077051"/>
    </source>
</evidence>
<evidence type="ECO:0000313" key="3">
    <source>
        <dbReference type="EMBL" id="OAD07713.1"/>
    </source>
</evidence>
<feature type="domain" description="SCP" evidence="2">
    <location>
        <begin position="33"/>
        <end position="161"/>
    </location>
</feature>
<proteinExistence type="predicted"/>
<gene>
    <name evidence="3" type="ORF">MUCCIDRAFT_104655</name>
</gene>